<evidence type="ECO:0000256" key="6">
    <source>
        <dbReference type="ARBA" id="ARBA00023212"/>
    </source>
</evidence>
<keyword evidence="2" id="KW-0963">Cytoplasm</keyword>
<dbReference type="GO" id="GO:0005930">
    <property type="term" value="C:axoneme"/>
    <property type="evidence" value="ECO:0007669"/>
    <property type="project" value="UniProtKB-SubCell"/>
</dbReference>
<dbReference type="STRING" id="403673.A0A177W862"/>
<evidence type="ECO:0000256" key="1">
    <source>
        <dbReference type="ARBA" id="ARBA00004430"/>
    </source>
</evidence>
<evidence type="ECO:0000256" key="8">
    <source>
        <dbReference type="ARBA" id="ARBA00023605"/>
    </source>
</evidence>
<keyword evidence="3" id="KW-0853">WD repeat</keyword>
<dbReference type="SMART" id="SM00320">
    <property type="entry name" value="WD40"/>
    <property type="match status" value="8"/>
</dbReference>
<sequence length="1409" mass="160595">MAGGLYGDIELGRSRGNSAVCPPSFIKPNLLCYVSGNCINTVDITRIDEINGISNEKNGLSNESESAGDALQPGSLAFKLEGVTQPKTHPKIIVADTQITTFAVYLREGIIAYVEKGSTIPKLCKYVQAGVNVSNICTLPAAANDLSIQSMCFSADGQYLAALGDLPSYHVTVWSWRDRKLLANGPNECPATHISFDPLDSKKLCTSGSQGIVKFWKLSVGFKKFLLHPTIGAEAPTCFLMGEEAPFATSYQPKSQTINEPNQLPRATPARHIWTPGHTIYCSSENGTEIYKYNTDNGSCDVVISTQSESSSLENTTHTDSIDKTRLPSGSFKCIAMNKQGFIVGGENGFIYILDANGNTLESINATNGKLISELILSPECKTAIVQSNDSCIYYVDLLTKTKVLVMQSDTNSITGIGAFILSNKSVTISDDGVMRFWDTEKLVLLRQFSTQSHPSCIGVSPTSYLIGVGSSTGHVRIYEADAANDFLPKLVFRKKIHKSAVKKILFENGGRYMMSAAADGQIYIYNVFETFNVIGYVSTNGEFSGATWHYEELEDRPAFLRLYVLAFEGSIKSTLIYRFEFPIDQNLVESKDEGWKISKLLYQQTIYKTVGHIIDIAILPSHISAGKEIFYLVSTDRKLKMITAPTSVSTSSDKIILGNPSFEYQDHQLSPVQLIQSNTREWLLTWAPDGLITIRSLLEPERSLKIYAHDPYQNGVQTASFSRDCRFILTAGGDGILRKFDWKYNSGGRRVALAASENAETLAEAHQAHSTNITKKVSTLLENTPVHDKDDNAEEISLAETQDIQTNAEANQVQLENRAKSIREKLIRVMEKNSQAPPMEQIDQEEFIVDFNERDRLINEADIQIKNIRKEIEDENLTKQVICNRLKKEFWDSMETVGQCIQSFSSEPITNCLTEVPNYPIRKRESHELQWVGQIKRIRRVQMTVNNATKKTNHEENDADETTPHAEETENKLLIKASRETTALLYDPFELNTKERRRIQSVLLGECILDIKAEFNRRFDIMFKQKQDEIIKIEEKNERIAEILLQLQLEETVFHPELSNDEQPQRVIEVQDSEVKVQKFVNTEEQKRIEEKRRQDEERQRLQAEDNSRQRALISMMGGKLDNRQLKEFEKKMAVFKEEQEKYKKALETELRKLQSLISEILESFDTQLRAFYRLKLNTDQTIYQHELRMIKLVQASLQSDDDEPKEKRIYQRLEQLKQEKVTCTNEIPEIKKELEKYREEYESALKRDKDIERLFKKELHGHDFYNDALMRLFKRRNWTASENDDTTKQLDENLNLFTEYERESGLIDLDVPPLNQEVDMPDGLSNEMWLKLVEFRDNKIAVEKDVYMSGRKFNEMQTLVQNVLEESDRIRTESEKIATELAQFLECKFQNTYNLDCLFSLKQGQAC</sequence>
<evidence type="ECO:0000256" key="10">
    <source>
        <dbReference type="SAM" id="Coils"/>
    </source>
</evidence>
<feature type="coiled-coil region" evidence="10">
    <location>
        <begin position="799"/>
        <end position="826"/>
    </location>
</feature>
<proteinExistence type="inferred from homology"/>
<evidence type="ECO:0000256" key="3">
    <source>
        <dbReference type="ARBA" id="ARBA00022574"/>
    </source>
</evidence>
<accession>A0A177W862</accession>
<feature type="region of interest" description="Disordered" evidence="11">
    <location>
        <begin position="1088"/>
        <end position="1110"/>
    </location>
</feature>
<dbReference type="InterPro" id="IPR001680">
    <property type="entry name" value="WD40_rpt"/>
</dbReference>
<dbReference type="eggNOG" id="ENOG502QQ39">
    <property type="taxonomic scope" value="Eukaryota"/>
</dbReference>
<dbReference type="OrthoDB" id="64353at2759"/>
<reference evidence="12 13" key="2">
    <citation type="submission" date="2016-05" db="EMBL/GenBank/DDBJ databases">
        <title>Lineage-specific infection strategies underlie the spectrum of fungal disease in amphibians.</title>
        <authorList>
            <person name="Cuomo C.A."/>
            <person name="Farrer R.A."/>
            <person name="James T."/>
            <person name="Longcore J."/>
            <person name="Birren B."/>
        </authorList>
    </citation>
    <scope>NUCLEOTIDE SEQUENCE [LARGE SCALE GENOMIC DNA]</scope>
    <source>
        <strain evidence="12 13">JEL423</strain>
    </source>
</reference>
<feature type="coiled-coil region" evidence="10">
    <location>
        <begin position="1215"/>
        <end position="1256"/>
    </location>
</feature>
<dbReference type="GO" id="GO:0060271">
    <property type="term" value="P:cilium assembly"/>
    <property type="evidence" value="ECO:0007669"/>
    <property type="project" value="TreeGrafter"/>
</dbReference>
<reference evidence="12 13" key="1">
    <citation type="submission" date="2006-10" db="EMBL/GenBank/DDBJ databases">
        <title>The Genome Sequence of Batrachochytrium dendrobatidis JEL423.</title>
        <authorList>
            <consortium name="The Broad Institute Genome Sequencing Platform"/>
            <person name="Birren B."/>
            <person name="Lander E."/>
            <person name="Galagan J."/>
            <person name="Cuomo C."/>
            <person name="Devon K."/>
            <person name="Jaffe D."/>
            <person name="Butler J."/>
            <person name="Alvarez P."/>
            <person name="Gnerre S."/>
            <person name="Grabherr M."/>
            <person name="Kleber M."/>
            <person name="Mauceli E."/>
            <person name="Brockman W."/>
            <person name="Young S."/>
            <person name="LaButti K."/>
            <person name="Sykes S."/>
            <person name="DeCaprio D."/>
            <person name="Crawford M."/>
            <person name="Koehrsen M."/>
            <person name="Engels R."/>
            <person name="Montgomery P."/>
            <person name="Pearson M."/>
            <person name="Howarth C."/>
            <person name="Larson L."/>
            <person name="White J."/>
            <person name="O'Leary S."/>
            <person name="Kodira C."/>
            <person name="Zeng Q."/>
            <person name="Yandava C."/>
            <person name="Alvarado L."/>
            <person name="Longcore J."/>
            <person name="James T."/>
        </authorList>
    </citation>
    <scope>NUCLEOTIDE SEQUENCE [LARGE SCALE GENOMIC DNA]</scope>
    <source>
        <strain evidence="12 13">JEL423</strain>
    </source>
</reference>
<evidence type="ECO:0000313" key="13">
    <source>
        <dbReference type="Proteomes" id="UP000077115"/>
    </source>
</evidence>
<dbReference type="Pfam" id="PF25828">
    <property type="entry name" value="CC_Cfap43"/>
    <property type="match status" value="2"/>
</dbReference>
<evidence type="ECO:0000256" key="11">
    <source>
        <dbReference type="SAM" id="MobiDB-lite"/>
    </source>
</evidence>
<gene>
    <name evidence="12" type="ORF">BDEG_20488</name>
</gene>
<feature type="region of interest" description="Disordered" evidence="11">
    <location>
        <begin position="948"/>
        <end position="968"/>
    </location>
</feature>
<comment type="subcellular location">
    <subcellularLocation>
        <location evidence="1">Cytoplasm</location>
        <location evidence="1">Cytoskeleton</location>
        <location evidence="1">Cilium axoneme</location>
    </subcellularLocation>
</comment>
<keyword evidence="4" id="KW-0677">Repeat</keyword>
<evidence type="ECO:0000256" key="9">
    <source>
        <dbReference type="ARBA" id="ARBA00023662"/>
    </source>
</evidence>
<dbReference type="EMBL" id="DS022300">
    <property type="protein sequence ID" value="OAJ36298.1"/>
    <property type="molecule type" value="Genomic_DNA"/>
</dbReference>
<name>A0A177W862_BATDL</name>
<dbReference type="PANTHER" id="PTHR14885:SF1">
    <property type="entry name" value="CILIA- AND FLAGELLA-ASSOCIATED PROTEIN 43"/>
    <property type="match status" value="1"/>
</dbReference>
<protein>
    <recommendedName>
        <fullName evidence="9">Cilia- and flagella-associated protein 43</fullName>
    </recommendedName>
</protein>
<evidence type="ECO:0000256" key="7">
    <source>
        <dbReference type="ARBA" id="ARBA00023273"/>
    </source>
</evidence>
<keyword evidence="5 10" id="KW-0175">Coiled coil</keyword>
<dbReference type="InterPro" id="IPR036322">
    <property type="entry name" value="WD40_repeat_dom_sf"/>
</dbReference>
<dbReference type="Proteomes" id="UP000077115">
    <property type="component" value="Unassembled WGS sequence"/>
</dbReference>
<dbReference type="PANTHER" id="PTHR14885">
    <property type="entry name" value="CILIA- AND FLAGELLA-ASSOCIATED PROTEIN 43-RELATED"/>
    <property type="match status" value="1"/>
</dbReference>
<evidence type="ECO:0000313" key="12">
    <source>
        <dbReference type="EMBL" id="OAJ36298.1"/>
    </source>
</evidence>
<keyword evidence="7" id="KW-0966">Cell projection</keyword>
<comment type="similarity">
    <text evidence="8">Belongs to the CFAP43 family.</text>
</comment>
<dbReference type="InterPro" id="IPR015943">
    <property type="entry name" value="WD40/YVTN_repeat-like_dom_sf"/>
</dbReference>
<dbReference type="VEuPathDB" id="FungiDB:BDEG_20488"/>
<evidence type="ECO:0000256" key="4">
    <source>
        <dbReference type="ARBA" id="ARBA00022737"/>
    </source>
</evidence>
<evidence type="ECO:0000256" key="2">
    <source>
        <dbReference type="ARBA" id="ARBA00022490"/>
    </source>
</evidence>
<organism evidence="12 13">
    <name type="scientific">Batrachochytrium dendrobatidis (strain JEL423)</name>
    <dbReference type="NCBI Taxonomy" id="403673"/>
    <lineage>
        <taxon>Eukaryota</taxon>
        <taxon>Fungi</taxon>
        <taxon>Fungi incertae sedis</taxon>
        <taxon>Chytridiomycota</taxon>
        <taxon>Chytridiomycota incertae sedis</taxon>
        <taxon>Chytridiomycetes</taxon>
        <taxon>Rhizophydiales</taxon>
        <taxon>Rhizophydiales incertae sedis</taxon>
        <taxon>Batrachochytrium</taxon>
    </lineage>
</organism>
<keyword evidence="6" id="KW-0206">Cytoskeleton</keyword>
<dbReference type="SUPFAM" id="SSF101908">
    <property type="entry name" value="Putative isomerase YbhE"/>
    <property type="match status" value="1"/>
</dbReference>
<evidence type="ECO:0000256" key="5">
    <source>
        <dbReference type="ARBA" id="ARBA00023054"/>
    </source>
</evidence>
<dbReference type="SUPFAM" id="SSF50978">
    <property type="entry name" value="WD40 repeat-like"/>
    <property type="match status" value="1"/>
</dbReference>
<feature type="compositionally biased region" description="Basic and acidic residues" evidence="11">
    <location>
        <begin position="953"/>
        <end position="968"/>
    </location>
</feature>
<dbReference type="Gene3D" id="2.130.10.10">
    <property type="entry name" value="YVTN repeat-like/Quinoprotein amine dehydrogenase"/>
    <property type="match status" value="3"/>
</dbReference>